<dbReference type="NCBIfam" id="TIGR04433">
    <property type="entry name" value="UrcA_uranyl"/>
    <property type="match status" value="1"/>
</dbReference>
<feature type="signal peptide" evidence="1">
    <location>
        <begin position="1"/>
        <end position="24"/>
    </location>
</feature>
<proteinExistence type="predicted"/>
<accession>A0A7W6BVM1</accession>
<evidence type="ECO:0000256" key="1">
    <source>
        <dbReference type="SAM" id="SignalP"/>
    </source>
</evidence>
<feature type="chain" id="PRO_5031147708" evidence="1">
    <location>
        <begin position="25"/>
        <end position="99"/>
    </location>
</feature>
<keyword evidence="1" id="KW-0732">Signal</keyword>
<dbReference type="EMBL" id="JACIDY010000001">
    <property type="protein sequence ID" value="MBB3938738.1"/>
    <property type="molecule type" value="Genomic_DNA"/>
</dbReference>
<dbReference type="InterPro" id="IPR030972">
    <property type="entry name" value="UrcA_uranyl"/>
</dbReference>
<sequence>MIRTATLAAAALMGTMAIAAPASAKDISVSYKDLDLSTPAGKSTLARRLDLAAKDACGFSETQTGSRLPPYSVRQCYNEARARSKETMAAIVDQARKGG</sequence>
<protein>
    <submittedName>
        <fullName evidence="2">UrcA family protein</fullName>
    </submittedName>
</protein>
<dbReference type="AlphaFoldDB" id="A0A7W6BVM1"/>
<dbReference type="Proteomes" id="UP000561459">
    <property type="component" value="Unassembled WGS sequence"/>
</dbReference>
<organism evidence="2 3">
    <name type="scientific">Novosphingobium fluoreni</name>
    <dbReference type="NCBI Taxonomy" id="1391222"/>
    <lineage>
        <taxon>Bacteria</taxon>
        <taxon>Pseudomonadati</taxon>
        <taxon>Pseudomonadota</taxon>
        <taxon>Alphaproteobacteria</taxon>
        <taxon>Sphingomonadales</taxon>
        <taxon>Sphingomonadaceae</taxon>
        <taxon>Novosphingobium</taxon>
    </lineage>
</organism>
<name>A0A7W6BVM1_9SPHN</name>
<gene>
    <name evidence="2" type="ORF">GGR39_000367</name>
</gene>
<evidence type="ECO:0000313" key="2">
    <source>
        <dbReference type="EMBL" id="MBB3938738.1"/>
    </source>
</evidence>
<dbReference type="RefSeq" id="WP_183615620.1">
    <property type="nucleotide sequence ID" value="NZ_JACIDY010000001.1"/>
</dbReference>
<evidence type="ECO:0000313" key="3">
    <source>
        <dbReference type="Proteomes" id="UP000561459"/>
    </source>
</evidence>
<comment type="caution">
    <text evidence="2">The sequence shown here is derived from an EMBL/GenBank/DDBJ whole genome shotgun (WGS) entry which is preliminary data.</text>
</comment>
<keyword evidence="3" id="KW-1185">Reference proteome</keyword>
<reference evidence="2 3" key="1">
    <citation type="submission" date="2020-08" db="EMBL/GenBank/DDBJ databases">
        <title>Genomic Encyclopedia of Type Strains, Phase IV (KMG-IV): sequencing the most valuable type-strain genomes for metagenomic binning, comparative biology and taxonomic classification.</title>
        <authorList>
            <person name="Goeker M."/>
        </authorList>
    </citation>
    <scope>NUCLEOTIDE SEQUENCE [LARGE SCALE GENOMIC DNA]</scope>
    <source>
        <strain evidence="2 3">DSM 27568</strain>
    </source>
</reference>